<dbReference type="InterPro" id="IPR001127">
    <property type="entry name" value="PTS_EIIA_1_perm"/>
</dbReference>
<dbReference type="InterPro" id="IPR036618">
    <property type="entry name" value="PtsI_HPr-bd_sf"/>
</dbReference>
<dbReference type="AlphaFoldDB" id="A0A8J6UMN9"/>
<dbReference type="InterPro" id="IPR015813">
    <property type="entry name" value="Pyrv/PenolPyrv_kinase-like_dom"/>
</dbReference>
<evidence type="ECO:0000256" key="11">
    <source>
        <dbReference type="ARBA" id="ARBA00022723"/>
    </source>
</evidence>
<dbReference type="PROSITE" id="PS00369">
    <property type="entry name" value="PTS_HPR_HIS"/>
    <property type="match status" value="1"/>
</dbReference>
<keyword evidence="10" id="KW-0598">Phosphotransferase system</keyword>
<dbReference type="NCBIfam" id="TIGR01003">
    <property type="entry name" value="PTS_HPr_family"/>
    <property type="match status" value="1"/>
</dbReference>
<dbReference type="Gene3D" id="3.30.1340.10">
    <property type="entry name" value="HPr-like"/>
    <property type="match status" value="1"/>
</dbReference>
<comment type="caution">
    <text evidence="17">The sequence shown here is derived from an EMBL/GenBank/DDBJ whole genome shotgun (WGS) entry which is preliminary data.</text>
</comment>
<dbReference type="PROSITE" id="PS00371">
    <property type="entry name" value="PTS_EIIA_TYPE_1_HIS"/>
    <property type="match status" value="1"/>
</dbReference>
<name>A0A8J6UMN9_9GAMM</name>
<feature type="domain" description="HPr" evidence="16">
    <location>
        <begin position="160"/>
        <end position="247"/>
    </location>
</feature>
<keyword evidence="18" id="KW-1185">Reference proteome</keyword>
<evidence type="ECO:0000259" key="16">
    <source>
        <dbReference type="PROSITE" id="PS51350"/>
    </source>
</evidence>
<dbReference type="Gene3D" id="3.50.30.10">
    <property type="entry name" value="Phosphohistidine domain"/>
    <property type="match status" value="1"/>
</dbReference>
<dbReference type="GO" id="GO:0046872">
    <property type="term" value="F:metal ion binding"/>
    <property type="evidence" value="ECO:0007669"/>
    <property type="project" value="UniProtKB-KW"/>
</dbReference>
<evidence type="ECO:0000259" key="15">
    <source>
        <dbReference type="PROSITE" id="PS51093"/>
    </source>
</evidence>
<dbReference type="InterPro" id="IPR000032">
    <property type="entry name" value="HPr-like"/>
</dbReference>
<dbReference type="InterPro" id="IPR001020">
    <property type="entry name" value="PTS_HPr_His_P_site"/>
</dbReference>
<dbReference type="PROSITE" id="PS00742">
    <property type="entry name" value="PEP_ENZYMES_2"/>
    <property type="match status" value="1"/>
</dbReference>
<dbReference type="InterPro" id="IPR050499">
    <property type="entry name" value="PEP-utilizing_PTS_enzyme"/>
</dbReference>
<evidence type="ECO:0000256" key="7">
    <source>
        <dbReference type="ARBA" id="ARBA00022490"/>
    </source>
</evidence>
<keyword evidence="8" id="KW-0762">Sugar transport</keyword>
<dbReference type="Pfam" id="PF00358">
    <property type="entry name" value="PTS_EIIA_1"/>
    <property type="match status" value="1"/>
</dbReference>
<keyword evidence="13" id="KW-0460">Magnesium</keyword>
<dbReference type="InterPro" id="IPR023151">
    <property type="entry name" value="PEP_util_CS"/>
</dbReference>
<dbReference type="SUPFAM" id="SSF51261">
    <property type="entry name" value="Duplicated hybrid motif"/>
    <property type="match status" value="1"/>
</dbReference>
<comment type="subcellular location">
    <subcellularLocation>
        <location evidence="3">Cytoplasm</location>
    </subcellularLocation>
</comment>
<dbReference type="InterPro" id="IPR035895">
    <property type="entry name" value="HPr-like_sf"/>
</dbReference>
<dbReference type="PROSITE" id="PS51350">
    <property type="entry name" value="PTS_HPR_DOM"/>
    <property type="match status" value="1"/>
</dbReference>
<dbReference type="Pfam" id="PF00391">
    <property type="entry name" value="PEP-utilizers"/>
    <property type="match status" value="1"/>
</dbReference>
<evidence type="ECO:0000256" key="4">
    <source>
        <dbReference type="ARBA" id="ARBA00007837"/>
    </source>
</evidence>
<dbReference type="GO" id="GO:0016301">
    <property type="term" value="F:kinase activity"/>
    <property type="evidence" value="ECO:0007669"/>
    <property type="project" value="UniProtKB-KW"/>
</dbReference>
<proteinExistence type="inferred from homology"/>
<dbReference type="InterPro" id="IPR011055">
    <property type="entry name" value="Dup_hybrid_motif"/>
</dbReference>
<dbReference type="SUPFAM" id="SSF47831">
    <property type="entry name" value="Enzyme I of the PEP:sugar phosphotransferase system HPr-binding (sub)domain"/>
    <property type="match status" value="1"/>
</dbReference>
<dbReference type="InterPro" id="IPR000121">
    <property type="entry name" value="PEP_util_C"/>
</dbReference>
<dbReference type="InterPro" id="IPR008279">
    <property type="entry name" value="PEP-util_enz_mobile_dom"/>
</dbReference>
<comment type="similarity">
    <text evidence="4">Belongs to the PEP-utilizing enzyme family.</text>
</comment>
<evidence type="ECO:0000256" key="3">
    <source>
        <dbReference type="ARBA" id="ARBA00004496"/>
    </source>
</evidence>
<evidence type="ECO:0000256" key="10">
    <source>
        <dbReference type="ARBA" id="ARBA00022683"/>
    </source>
</evidence>
<dbReference type="GO" id="GO:0005737">
    <property type="term" value="C:cytoplasm"/>
    <property type="evidence" value="ECO:0007669"/>
    <property type="project" value="UniProtKB-SubCell"/>
</dbReference>
<comment type="cofactor">
    <cofactor evidence="2">
        <name>Mg(2+)</name>
        <dbReference type="ChEBI" id="CHEBI:18420"/>
    </cofactor>
</comment>
<evidence type="ECO:0000256" key="13">
    <source>
        <dbReference type="ARBA" id="ARBA00022842"/>
    </source>
</evidence>
<organism evidence="17 18">
    <name type="scientific">Neiella litorisoli</name>
    <dbReference type="NCBI Taxonomy" id="2771431"/>
    <lineage>
        <taxon>Bacteria</taxon>
        <taxon>Pseudomonadati</taxon>
        <taxon>Pseudomonadota</taxon>
        <taxon>Gammaproteobacteria</taxon>
        <taxon>Alteromonadales</taxon>
        <taxon>Echinimonadaceae</taxon>
        <taxon>Neiella</taxon>
    </lineage>
</organism>
<evidence type="ECO:0000256" key="14">
    <source>
        <dbReference type="SAM" id="MobiDB-lite"/>
    </source>
</evidence>
<dbReference type="EMBL" id="JACXAF010000027">
    <property type="protein sequence ID" value="MBD1391050.1"/>
    <property type="molecule type" value="Genomic_DNA"/>
</dbReference>
<dbReference type="CDD" id="cd00367">
    <property type="entry name" value="PTS-HPr_like"/>
    <property type="match status" value="1"/>
</dbReference>
<protein>
    <recommendedName>
        <fullName evidence="5">phosphoenolpyruvate--protein phosphotransferase</fullName>
        <ecNumber evidence="5">2.7.3.9</ecNumber>
    </recommendedName>
</protein>
<keyword evidence="7" id="KW-0963">Cytoplasm</keyword>
<dbReference type="InterPro" id="IPR006318">
    <property type="entry name" value="PTS_EI-like"/>
</dbReference>
<dbReference type="PROSITE" id="PS51093">
    <property type="entry name" value="PTS_EIIA_TYPE_1"/>
    <property type="match status" value="1"/>
</dbReference>
<dbReference type="GO" id="GO:0009401">
    <property type="term" value="P:phosphoenolpyruvate-dependent sugar phosphotransferase system"/>
    <property type="evidence" value="ECO:0007669"/>
    <property type="project" value="UniProtKB-KW"/>
</dbReference>
<dbReference type="Pfam" id="PF02896">
    <property type="entry name" value="PEP-utilizers_C"/>
    <property type="match status" value="1"/>
</dbReference>
<evidence type="ECO:0000256" key="5">
    <source>
        <dbReference type="ARBA" id="ARBA00012232"/>
    </source>
</evidence>
<dbReference type="PRINTS" id="PR00107">
    <property type="entry name" value="PHOSPHOCPHPR"/>
</dbReference>
<dbReference type="InterPro" id="IPR036637">
    <property type="entry name" value="Phosphohistidine_dom_sf"/>
</dbReference>
<dbReference type="InterPro" id="IPR018274">
    <property type="entry name" value="PEP_util_AS"/>
</dbReference>
<dbReference type="SUPFAM" id="SSF55594">
    <property type="entry name" value="HPr-like"/>
    <property type="match status" value="1"/>
</dbReference>
<feature type="domain" description="PTS EIIA type-1" evidence="15">
    <location>
        <begin position="13"/>
        <end position="117"/>
    </location>
</feature>
<comment type="catalytic activity">
    <reaction evidence="1">
        <text>L-histidyl-[protein] + phosphoenolpyruvate = N(pros)-phospho-L-histidyl-[protein] + pyruvate</text>
        <dbReference type="Rhea" id="RHEA:23880"/>
        <dbReference type="Rhea" id="RHEA-COMP:9745"/>
        <dbReference type="Rhea" id="RHEA-COMP:9746"/>
        <dbReference type="ChEBI" id="CHEBI:15361"/>
        <dbReference type="ChEBI" id="CHEBI:29979"/>
        <dbReference type="ChEBI" id="CHEBI:58702"/>
        <dbReference type="ChEBI" id="CHEBI:64837"/>
        <dbReference type="EC" id="2.7.3.9"/>
    </reaction>
</comment>
<accession>A0A8J6UMN9</accession>
<dbReference type="NCBIfam" id="TIGR01417">
    <property type="entry name" value="PTS_I_fam"/>
    <property type="match status" value="1"/>
</dbReference>
<dbReference type="SUPFAM" id="SSF51621">
    <property type="entry name" value="Phosphoenolpyruvate/pyruvate domain"/>
    <property type="match status" value="1"/>
</dbReference>
<dbReference type="Gene3D" id="3.20.20.60">
    <property type="entry name" value="Phosphoenolpyruvate-binding domains"/>
    <property type="match status" value="1"/>
</dbReference>
<sequence length="833" mass="87666">MSGIVVPLEQVPDPVFAGKMVGDGIAIDPTSQVLLAPCDGTVSTLHPAHHAVSLTTASGAEVLMHIGLDTVMLKGEGFTPRVSQGEQVKAGQPLIEFDADQVAQQARSLLTMVLITNHDDFSNISLAAGKVVANQDVIIQAGSEAQADEATTQPQSQTTAESELITLPNPVGLHARPSANLVALAKQFSSKVTISCNGKSASARSVVAIMGLNTKQGDQVQLSATGADAAHAIEAISQAIKEGLGEDCQASPAAPAETLPEEQSLLAIKHDDDNCLLGVSASPGSAIGVVTQLQEQTFDYPETAADSDAEIRALSAAIDAVQQDLTELQQHMTQQGQADKAEIFQAHQELLADPELIEQGETFIHRGKSAAFAFNQAIKAQIGVLKQLDNPMLAGRVSDLDDIRNRMLRKLLGLADEAMALPDHAIIIARDLTPSMTANLDADKVVGFATTEGGSSSHSAILARGMGIPAVAGIDNRAQQLANGSKVILDGDAGHLRINVTDDEISAIEQRQAKQAEQDKQDLAAAHDHATTTDGHQLEVVANIAKLADAEKSVELGGEGVGLLRSEFLFLDRATAPSEDEQAEQYGAIVKALKGRPIIIRTLDVGGDKPLDYMPMPAEENPFLGERGIRIGLNRPSILRTQVRAILRAAQGSDSTVRIMFPMIATLEELSAAKQVVKEEAEQLGVSNYEVGIMVEVPSTAVMAEQFAQEADFFSIGTNDLTQYTLAMDRGHPKLAAQVDGLNPAVLKLIEMTVQGAHKAGKWVGVCGGLASDPQAVPLLIGLGVDELSVSVPALPAIKGQIRELSLSQCQALAQQALSAGTATAVRQLSPGR</sequence>
<feature type="compositionally biased region" description="Basic and acidic residues" evidence="14">
    <location>
        <begin position="511"/>
        <end position="531"/>
    </location>
</feature>
<dbReference type="Gene3D" id="1.10.274.10">
    <property type="entry name" value="PtsI, HPr-binding domain"/>
    <property type="match status" value="1"/>
</dbReference>
<evidence type="ECO:0000256" key="1">
    <source>
        <dbReference type="ARBA" id="ARBA00000683"/>
    </source>
</evidence>
<evidence type="ECO:0000313" key="17">
    <source>
        <dbReference type="EMBL" id="MBD1391050.1"/>
    </source>
</evidence>
<evidence type="ECO:0000313" key="18">
    <source>
        <dbReference type="Proteomes" id="UP000638014"/>
    </source>
</evidence>
<gene>
    <name evidence="17" type="primary">ptsP</name>
    <name evidence="17" type="ORF">IC617_16605</name>
</gene>
<dbReference type="SUPFAM" id="SSF52009">
    <property type="entry name" value="Phosphohistidine domain"/>
    <property type="match status" value="1"/>
</dbReference>
<dbReference type="Pfam" id="PF05524">
    <property type="entry name" value="PEP-utilisers_N"/>
    <property type="match status" value="1"/>
</dbReference>
<reference evidence="17" key="1">
    <citation type="submission" date="2020-09" db="EMBL/GenBank/DDBJ databases">
        <title>A novel bacterium of genus Neiella, isolated from South China Sea.</title>
        <authorList>
            <person name="Huang H."/>
            <person name="Mo K."/>
            <person name="Hu Y."/>
        </authorList>
    </citation>
    <scope>NUCLEOTIDE SEQUENCE</scope>
    <source>
        <strain evidence="17">HB171785</strain>
    </source>
</reference>
<dbReference type="PANTHER" id="PTHR46244:SF6">
    <property type="entry name" value="PHOSPHOENOLPYRUVATE-PROTEIN PHOSPHOTRANSFERASE"/>
    <property type="match status" value="1"/>
</dbReference>
<dbReference type="Gene3D" id="2.70.70.10">
    <property type="entry name" value="Glucose Permease (Domain IIA)"/>
    <property type="match status" value="1"/>
</dbReference>
<dbReference type="InterPro" id="IPR040442">
    <property type="entry name" value="Pyrv_kinase-like_dom_sf"/>
</dbReference>
<evidence type="ECO:0000256" key="9">
    <source>
        <dbReference type="ARBA" id="ARBA00022679"/>
    </source>
</evidence>
<keyword evidence="11" id="KW-0479">Metal-binding</keyword>
<keyword evidence="12" id="KW-0418">Kinase</keyword>
<dbReference type="FunFam" id="2.70.70.10:FF:000001">
    <property type="entry name" value="PTS system glucose-specific IIA component"/>
    <property type="match status" value="1"/>
</dbReference>
<evidence type="ECO:0000256" key="2">
    <source>
        <dbReference type="ARBA" id="ARBA00001946"/>
    </source>
</evidence>
<evidence type="ECO:0000256" key="6">
    <source>
        <dbReference type="ARBA" id="ARBA00022448"/>
    </source>
</evidence>
<dbReference type="Pfam" id="PF00381">
    <property type="entry name" value="PTS-HPr"/>
    <property type="match status" value="1"/>
</dbReference>
<dbReference type="InterPro" id="IPR008731">
    <property type="entry name" value="PTS_EIN"/>
</dbReference>
<dbReference type="Proteomes" id="UP000638014">
    <property type="component" value="Unassembled WGS sequence"/>
</dbReference>
<evidence type="ECO:0000256" key="8">
    <source>
        <dbReference type="ARBA" id="ARBA00022597"/>
    </source>
</evidence>
<dbReference type="NCBIfam" id="TIGR00830">
    <property type="entry name" value="PTBA"/>
    <property type="match status" value="1"/>
</dbReference>
<dbReference type="EC" id="2.7.3.9" evidence="5"/>
<feature type="region of interest" description="Disordered" evidence="14">
    <location>
        <begin position="510"/>
        <end position="534"/>
    </location>
</feature>
<dbReference type="PRINTS" id="PR01736">
    <property type="entry name" value="PHPHTRNFRASE"/>
</dbReference>
<keyword evidence="9 17" id="KW-0808">Transferase</keyword>
<dbReference type="PANTHER" id="PTHR46244">
    <property type="entry name" value="PHOSPHOENOLPYRUVATE-PROTEIN PHOSPHOTRANSFERASE"/>
    <property type="match status" value="1"/>
</dbReference>
<keyword evidence="6" id="KW-0813">Transport</keyword>
<dbReference type="GO" id="GO:0008965">
    <property type="term" value="F:phosphoenolpyruvate-protein phosphotransferase activity"/>
    <property type="evidence" value="ECO:0007669"/>
    <property type="project" value="UniProtKB-EC"/>
</dbReference>
<evidence type="ECO:0000256" key="12">
    <source>
        <dbReference type="ARBA" id="ARBA00022777"/>
    </source>
</evidence>
<dbReference type="PROSITE" id="PS00370">
    <property type="entry name" value="PEP_ENZYMES_PHOS_SITE"/>
    <property type="match status" value="1"/>
</dbReference>